<gene>
    <name evidence="3" type="ORF">GCM10009547_07320</name>
</gene>
<dbReference type="Gene3D" id="3.40.50.720">
    <property type="entry name" value="NAD(P)-binding Rossmann-like Domain"/>
    <property type="match status" value="1"/>
</dbReference>
<organism evidence="3 4">
    <name type="scientific">Sporichthya brevicatena</name>
    <dbReference type="NCBI Taxonomy" id="171442"/>
    <lineage>
        <taxon>Bacteria</taxon>
        <taxon>Bacillati</taxon>
        <taxon>Actinomycetota</taxon>
        <taxon>Actinomycetes</taxon>
        <taxon>Sporichthyales</taxon>
        <taxon>Sporichthyaceae</taxon>
        <taxon>Sporichthya</taxon>
    </lineage>
</organism>
<evidence type="ECO:0000313" key="3">
    <source>
        <dbReference type="EMBL" id="GAA0607914.1"/>
    </source>
</evidence>
<dbReference type="PANTHER" id="PTHR24321">
    <property type="entry name" value="DEHYDROGENASES, SHORT CHAIN"/>
    <property type="match status" value="1"/>
</dbReference>
<proteinExistence type="inferred from homology"/>
<dbReference type="InterPro" id="IPR020904">
    <property type="entry name" value="Sc_DH/Rdtase_CS"/>
</dbReference>
<dbReference type="Proteomes" id="UP001500957">
    <property type="component" value="Unassembled WGS sequence"/>
</dbReference>
<dbReference type="SUPFAM" id="SSF51735">
    <property type="entry name" value="NAD(P)-binding Rossmann-fold domains"/>
    <property type="match status" value="1"/>
</dbReference>
<dbReference type="CDD" id="cd05233">
    <property type="entry name" value="SDR_c"/>
    <property type="match status" value="1"/>
</dbReference>
<dbReference type="PANTHER" id="PTHR24321:SF14">
    <property type="entry name" value="SHORT-CHAIN TYPE DEHYDROGENASE_REDUCTASE BLR2146-RELATED"/>
    <property type="match status" value="1"/>
</dbReference>
<protein>
    <submittedName>
        <fullName evidence="3">SDR family oxidoreductase</fullName>
    </submittedName>
</protein>
<dbReference type="PRINTS" id="PR00080">
    <property type="entry name" value="SDRFAMILY"/>
</dbReference>
<dbReference type="InterPro" id="IPR002347">
    <property type="entry name" value="SDR_fam"/>
</dbReference>
<comment type="similarity">
    <text evidence="1">Belongs to the short-chain dehydrogenases/reductases (SDR) family.</text>
</comment>
<sequence>MTTSLGLEGKRALIIGGAGPGNGGASTRALAAAGASVAIADYNEGAAKTLADELAATGIAAVGLGVDVRNDADSDGIVDRAAAELGGLDVVVTVVGGHTLFAPWARLGDTPDSDWDLILTMNLGYVMRVTRAAVRLLEAQGTGGSIVAVGSISGEVSSPYAAAYGAAKAGVVSLAKSVALEYARDGIRMNVVALGATVSDANRELSAQGIAMQDSIPVGRFGNNVEIANAVVFLASPASSYITGTTLFVDGGVSQRFPLRVPNAPTHVAG</sequence>
<evidence type="ECO:0000256" key="1">
    <source>
        <dbReference type="ARBA" id="ARBA00006484"/>
    </source>
</evidence>
<evidence type="ECO:0000256" key="2">
    <source>
        <dbReference type="ARBA" id="ARBA00023002"/>
    </source>
</evidence>
<dbReference type="PRINTS" id="PR00081">
    <property type="entry name" value="GDHRDH"/>
</dbReference>
<accession>A0ABP3RIH9</accession>
<dbReference type="PROSITE" id="PS00061">
    <property type="entry name" value="ADH_SHORT"/>
    <property type="match status" value="1"/>
</dbReference>
<name>A0ABP3RIH9_9ACTN</name>
<comment type="caution">
    <text evidence="3">The sequence shown here is derived from an EMBL/GenBank/DDBJ whole genome shotgun (WGS) entry which is preliminary data.</text>
</comment>
<dbReference type="Pfam" id="PF13561">
    <property type="entry name" value="adh_short_C2"/>
    <property type="match status" value="1"/>
</dbReference>
<evidence type="ECO:0000313" key="4">
    <source>
        <dbReference type="Proteomes" id="UP001500957"/>
    </source>
</evidence>
<reference evidence="4" key="1">
    <citation type="journal article" date="2019" name="Int. J. Syst. Evol. Microbiol.">
        <title>The Global Catalogue of Microorganisms (GCM) 10K type strain sequencing project: providing services to taxonomists for standard genome sequencing and annotation.</title>
        <authorList>
            <consortium name="The Broad Institute Genomics Platform"/>
            <consortium name="The Broad Institute Genome Sequencing Center for Infectious Disease"/>
            <person name="Wu L."/>
            <person name="Ma J."/>
        </authorList>
    </citation>
    <scope>NUCLEOTIDE SEQUENCE [LARGE SCALE GENOMIC DNA]</scope>
    <source>
        <strain evidence="4">JCM 10671</strain>
    </source>
</reference>
<keyword evidence="4" id="KW-1185">Reference proteome</keyword>
<dbReference type="RefSeq" id="WP_344601707.1">
    <property type="nucleotide sequence ID" value="NZ_BAAAHE010000007.1"/>
</dbReference>
<dbReference type="InterPro" id="IPR036291">
    <property type="entry name" value="NAD(P)-bd_dom_sf"/>
</dbReference>
<dbReference type="EMBL" id="BAAAHE010000007">
    <property type="protein sequence ID" value="GAA0607914.1"/>
    <property type="molecule type" value="Genomic_DNA"/>
</dbReference>
<keyword evidence="2" id="KW-0560">Oxidoreductase</keyword>